<evidence type="ECO:0000313" key="3">
    <source>
        <dbReference type="Proteomes" id="UP000242930"/>
    </source>
</evidence>
<dbReference type="Proteomes" id="UP000242930">
    <property type="component" value="Unassembled WGS sequence"/>
</dbReference>
<evidence type="ECO:0000313" key="2">
    <source>
        <dbReference type="EMBL" id="SEJ48573.1"/>
    </source>
</evidence>
<gene>
    <name evidence="2" type="ORF">SAMN05216201_109173</name>
</gene>
<feature type="domain" description="DUF4113" evidence="1">
    <location>
        <begin position="1"/>
        <end position="45"/>
    </location>
</feature>
<accession>A0A1H6Z4T4</accession>
<organism evidence="2 3">
    <name type="scientific">Pseudomonas linyingensis</name>
    <dbReference type="NCBI Taxonomy" id="915471"/>
    <lineage>
        <taxon>Bacteria</taxon>
        <taxon>Pseudomonadati</taxon>
        <taxon>Pseudomonadota</taxon>
        <taxon>Gammaproteobacteria</taxon>
        <taxon>Pseudomonadales</taxon>
        <taxon>Pseudomonadaceae</taxon>
        <taxon>Pseudomonas</taxon>
    </lineage>
</organism>
<sequence length="46" mass="5249">MATLDRINALMDRGTIHLARAPAWGMLQKLKSPGYVSHWSELRRVT</sequence>
<dbReference type="Pfam" id="PF13438">
    <property type="entry name" value="DUF4113"/>
    <property type="match status" value="1"/>
</dbReference>
<dbReference type="InterPro" id="IPR025188">
    <property type="entry name" value="DUF4113"/>
</dbReference>
<keyword evidence="3" id="KW-1185">Reference proteome</keyword>
<reference evidence="3" key="1">
    <citation type="submission" date="2016-10" db="EMBL/GenBank/DDBJ databases">
        <authorList>
            <person name="Varghese N."/>
            <person name="Submissions S."/>
        </authorList>
    </citation>
    <scope>NUCLEOTIDE SEQUENCE [LARGE SCALE GENOMIC DNA]</scope>
    <source>
        <strain evidence="3">LMG 25967</strain>
    </source>
</reference>
<dbReference type="EMBL" id="FNZE01000009">
    <property type="protein sequence ID" value="SEJ48573.1"/>
    <property type="molecule type" value="Genomic_DNA"/>
</dbReference>
<evidence type="ECO:0000259" key="1">
    <source>
        <dbReference type="Pfam" id="PF13438"/>
    </source>
</evidence>
<dbReference type="AlphaFoldDB" id="A0A1H6Z4T4"/>
<dbReference type="RefSeq" id="WP_244517201.1">
    <property type="nucleotide sequence ID" value="NZ_FNZE01000009.1"/>
</dbReference>
<name>A0A1H6Z4T4_9PSED</name>
<protein>
    <submittedName>
        <fullName evidence="2">DNA polymerase V</fullName>
    </submittedName>
</protein>
<proteinExistence type="predicted"/>